<dbReference type="PANTHER" id="PTHR48207">
    <property type="entry name" value="SUCCINATE--HYDROXYMETHYLGLUTARATE COA-TRANSFERASE"/>
    <property type="match status" value="1"/>
</dbReference>
<sequence>MTQPAGALAGLRVFDLSRILAGPSATQVLGDLGAEVIKIERPLEGDDTRRWGPPFLQGSDGQPMAESAYYAAANRNKRSVAIDIASAEGQALALELIAHCDVLVENFKVGGLKRYGLDYPSLRVRFPRLVYCSITGYGQTGPYAARAGYDYLAQGQGGIMSLTGEPDGQPMKVGVAVADLMCGMYAATAILAALRHRDRKGEGQQIDLSLFDTQIAWLANQGSSYLVSGEVPPRLGNEHPSIVPYRVFATADGFIILAVGNDAQFRKWCAVAGATELAQDPRFVTNPARVAHRQELHALMEPLMRERQTEAWIAELEQVGVPSGPVNTLDRVFADPQVEARGMRVAIPQGNVAGGVVPVIASPIKMSATPPAYRCPPPTLGQDTRAVLQELLGLEASVIEGLRARGVVGVSD</sequence>
<dbReference type="SUPFAM" id="SSF89796">
    <property type="entry name" value="CoA-transferase family III (CaiB/BaiF)"/>
    <property type="match status" value="1"/>
</dbReference>
<name>A0A212QSE9_9PROT</name>
<proteinExistence type="predicted"/>
<dbReference type="Gene3D" id="3.40.50.10540">
    <property type="entry name" value="Crotonobetainyl-coa:carnitine coa-transferase, domain 1"/>
    <property type="match status" value="1"/>
</dbReference>
<reference evidence="2 3" key="1">
    <citation type="submission" date="2017-06" db="EMBL/GenBank/DDBJ databases">
        <authorList>
            <person name="Kim H.J."/>
            <person name="Triplett B.A."/>
        </authorList>
    </citation>
    <scope>NUCLEOTIDE SEQUENCE [LARGE SCALE GENOMIC DNA]</scope>
    <source>
        <strain evidence="2 3">B29T1</strain>
    </source>
</reference>
<dbReference type="Proteomes" id="UP000197065">
    <property type="component" value="Unassembled WGS sequence"/>
</dbReference>
<dbReference type="AlphaFoldDB" id="A0A212QSE9"/>
<dbReference type="EMBL" id="FYEH01000003">
    <property type="protein sequence ID" value="SNB62349.1"/>
    <property type="molecule type" value="Genomic_DNA"/>
</dbReference>
<protein>
    <submittedName>
        <fullName evidence="2">Crotonobetainyl-CoA:carnitine CoA-transferase CaiB</fullName>
    </submittedName>
</protein>
<evidence type="ECO:0000256" key="1">
    <source>
        <dbReference type="ARBA" id="ARBA00022679"/>
    </source>
</evidence>
<dbReference type="OrthoDB" id="9781472at2"/>
<dbReference type="InterPro" id="IPR050483">
    <property type="entry name" value="CoA-transferase_III_domain"/>
</dbReference>
<dbReference type="InterPro" id="IPR044855">
    <property type="entry name" value="CoA-Trfase_III_dom3_sf"/>
</dbReference>
<keyword evidence="1 2" id="KW-0808">Transferase</keyword>
<evidence type="ECO:0000313" key="2">
    <source>
        <dbReference type="EMBL" id="SNB62349.1"/>
    </source>
</evidence>
<dbReference type="GO" id="GO:0008410">
    <property type="term" value="F:CoA-transferase activity"/>
    <property type="evidence" value="ECO:0007669"/>
    <property type="project" value="TreeGrafter"/>
</dbReference>
<organism evidence="2 3">
    <name type="scientific">Arboricoccus pini</name>
    <dbReference type="NCBI Taxonomy" id="1963835"/>
    <lineage>
        <taxon>Bacteria</taxon>
        <taxon>Pseudomonadati</taxon>
        <taxon>Pseudomonadota</taxon>
        <taxon>Alphaproteobacteria</taxon>
        <taxon>Geminicoccales</taxon>
        <taxon>Geminicoccaceae</taxon>
        <taxon>Arboricoccus</taxon>
    </lineage>
</organism>
<accession>A0A212QSE9</accession>
<dbReference type="RefSeq" id="WP_088560348.1">
    <property type="nucleotide sequence ID" value="NZ_FYEH01000003.1"/>
</dbReference>
<gene>
    <name evidence="2" type="ORF">SAMN07250955_10398</name>
</gene>
<dbReference type="InterPro" id="IPR023606">
    <property type="entry name" value="CoA-Trfase_III_dom_1_sf"/>
</dbReference>
<keyword evidence="3" id="KW-1185">Reference proteome</keyword>
<dbReference type="PANTHER" id="PTHR48207:SF3">
    <property type="entry name" value="SUCCINATE--HYDROXYMETHYLGLUTARATE COA-TRANSFERASE"/>
    <property type="match status" value="1"/>
</dbReference>
<evidence type="ECO:0000313" key="3">
    <source>
        <dbReference type="Proteomes" id="UP000197065"/>
    </source>
</evidence>
<dbReference type="Pfam" id="PF02515">
    <property type="entry name" value="CoA_transf_3"/>
    <property type="match status" value="1"/>
</dbReference>
<dbReference type="InterPro" id="IPR003673">
    <property type="entry name" value="CoA-Trfase_fam_III"/>
</dbReference>
<dbReference type="Gene3D" id="3.30.1540.10">
    <property type="entry name" value="formyl-coa transferase, domain 3"/>
    <property type="match status" value="1"/>
</dbReference>